<keyword evidence="5" id="KW-1185">Reference proteome</keyword>
<dbReference type="EMBL" id="JEMT01009930">
    <property type="protein sequence ID" value="EXX77915.1"/>
    <property type="molecule type" value="Genomic_DNA"/>
</dbReference>
<evidence type="ECO:0000313" key="4">
    <source>
        <dbReference type="EMBL" id="EXX79777.1"/>
    </source>
</evidence>
<dbReference type="Proteomes" id="UP000022910">
    <property type="component" value="Unassembled WGS sequence"/>
</dbReference>
<proteinExistence type="predicted"/>
<dbReference type="AlphaFoldDB" id="A0A015KDD2"/>
<dbReference type="HOGENOM" id="CLU_2334706_0_0_1"/>
<dbReference type="EMBL" id="JEMT01014969">
    <property type="protein sequence ID" value="EXX72876.1"/>
    <property type="molecule type" value="Genomic_DNA"/>
</dbReference>
<feature type="region of interest" description="Disordered" evidence="1">
    <location>
        <begin position="75"/>
        <end position="98"/>
    </location>
</feature>
<dbReference type="OrthoDB" id="2321934at2759"/>
<sequence>MADNTDPITAMTAGSRSAALIDEDIACAVPELTSGNYSCVNQDVAHATLEEKFGKYHEYYETVKDKVVNFMRGSISKQSTSEDESKEAINITSLKKSP</sequence>
<protein>
    <submittedName>
        <fullName evidence="4">Uncharacterized protein</fullName>
    </submittedName>
</protein>
<comment type="caution">
    <text evidence="4">The sequence shown here is derived from an EMBL/GenBank/DDBJ whole genome shotgun (WGS) entry which is preliminary data.</text>
</comment>
<organism evidence="4 5">
    <name type="scientific">Rhizophagus irregularis (strain DAOM 197198w)</name>
    <name type="common">Glomus intraradices</name>
    <dbReference type="NCBI Taxonomy" id="1432141"/>
    <lineage>
        <taxon>Eukaryota</taxon>
        <taxon>Fungi</taxon>
        <taxon>Fungi incertae sedis</taxon>
        <taxon>Mucoromycota</taxon>
        <taxon>Glomeromycotina</taxon>
        <taxon>Glomeromycetes</taxon>
        <taxon>Glomerales</taxon>
        <taxon>Glomeraceae</taxon>
        <taxon>Rhizophagus</taxon>
    </lineage>
</organism>
<evidence type="ECO:0000313" key="2">
    <source>
        <dbReference type="EMBL" id="EXX72876.1"/>
    </source>
</evidence>
<reference evidence="4 5" key="1">
    <citation type="submission" date="2014-02" db="EMBL/GenBank/DDBJ databases">
        <title>Single nucleus genome sequencing reveals high similarity among nuclei of an endomycorrhizal fungus.</title>
        <authorList>
            <person name="Lin K."/>
            <person name="Geurts R."/>
            <person name="Zhang Z."/>
            <person name="Limpens E."/>
            <person name="Saunders D.G."/>
            <person name="Mu D."/>
            <person name="Pang E."/>
            <person name="Cao H."/>
            <person name="Cha H."/>
            <person name="Lin T."/>
            <person name="Zhou Q."/>
            <person name="Shang Y."/>
            <person name="Li Y."/>
            <person name="Ivanov S."/>
            <person name="Sharma T."/>
            <person name="Velzen R.V."/>
            <person name="Ruijter N.D."/>
            <person name="Aanen D.K."/>
            <person name="Win J."/>
            <person name="Kamoun S."/>
            <person name="Bisseling T."/>
            <person name="Huang S."/>
        </authorList>
    </citation>
    <scope>NUCLEOTIDE SEQUENCE [LARGE SCALE GENOMIC DNA]</scope>
    <source>
        <strain evidence="4">DAOM 197198w</strain>
        <strain evidence="5">DAOM197198w</strain>
    </source>
</reference>
<dbReference type="EMBL" id="JEMT01001371">
    <property type="protein sequence ID" value="EXX79777.1"/>
    <property type="molecule type" value="Genomic_DNA"/>
</dbReference>
<accession>A0A015KDD2</accession>
<gene>
    <name evidence="4" type="ORF">RirG_002350</name>
    <name evidence="3" type="ORF">RirG_019550</name>
    <name evidence="2" type="ORF">RirG_065210</name>
</gene>
<name>A0A015KDD2_RHIIW</name>
<evidence type="ECO:0000313" key="5">
    <source>
        <dbReference type="Proteomes" id="UP000022910"/>
    </source>
</evidence>
<evidence type="ECO:0000313" key="3">
    <source>
        <dbReference type="EMBL" id="EXX77915.1"/>
    </source>
</evidence>
<evidence type="ECO:0000256" key="1">
    <source>
        <dbReference type="SAM" id="MobiDB-lite"/>
    </source>
</evidence>